<dbReference type="GO" id="GO:0032259">
    <property type="term" value="P:methylation"/>
    <property type="evidence" value="ECO:0007669"/>
    <property type="project" value="UniProtKB-KW"/>
</dbReference>
<dbReference type="InterPro" id="IPR013216">
    <property type="entry name" value="Methyltransf_11"/>
</dbReference>
<dbReference type="Proteomes" id="UP000324351">
    <property type="component" value="Unassembled WGS sequence"/>
</dbReference>
<keyword evidence="3" id="KW-1185">Reference proteome</keyword>
<sequence length="258" mass="26547">MDGTVDAGGVLRANRVLYEAGEYHGVSAALLPAATQLVAAAEVQPGQRVLDVGAGDGSVAALCRDRGADVVACDLSPVQMVRAVARCPGMPAVAGDAGRMPFADASFDAVLSSFGAVIAPDPETTAAELFRVCRPGGLVVLTAWPPDSFMGELNAAVRAAAPDPAAFPDQELDWGVPETASARCAPYADEVTTERRSFVWDPAARSAAGAADCAARYLGSLLAGVDIGAERTRIAVRHQGPDGLVAEFLLVTARKSRS</sequence>
<evidence type="ECO:0000259" key="1">
    <source>
        <dbReference type="Pfam" id="PF08241"/>
    </source>
</evidence>
<dbReference type="Pfam" id="PF08241">
    <property type="entry name" value="Methyltransf_11"/>
    <property type="match status" value="1"/>
</dbReference>
<comment type="caution">
    <text evidence="2">The sequence shown here is derived from an EMBL/GenBank/DDBJ whole genome shotgun (WGS) entry which is preliminary data.</text>
</comment>
<dbReference type="Gene3D" id="3.40.50.150">
    <property type="entry name" value="Vaccinia Virus protein VP39"/>
    <property type="match status" value="1"/>
</dbReference>
<dbReference type="SUPFAM" id="SSF53335">
    <property type="entry name" value="S-adenosyl-L-methionine-dependent methyltransferases"/>
    <property type="match status" value="1"/>
</dbReference>
<evidence type="ECO:0000313" key="3">
    <source>
        <dbReference type="Proteomes" id="UP000324351"/>
    </source>
</evidence>
<organism evidence="2 3">
    <name type="scientific">Nocardioides antri</name>
    <dbReference type="NCBI Taxonomy" id="2607659"/>
    <lineage>
        <taxon>Bacteria</taxon>
        <taxon>Bacillati</taxon>
        <taxon>Actinomycetota</taxon>
        <taxon>Actinomycetes</taxon>
        <taxon>Propionibacteriales</taxon>
        <taxon>Nocardioidaceae</taxon>
        <taxon>Nocardioides</taxon>
    </lineage>
</organism>
<feature type="domain" description="Methyltransferase type 11" evidence="1">
    <location>
        <begin position="50"/>
        <end position="140"/>
    </location>
</feature>
<dbReference type="AlphaFoldDB" id="A0A5B1M963"/>
<name>A0A5B1M963_9ACTN</name>
<dbReference type="PANTHER" id="PTHR43591:SF24">
    <property type="entry name" value="2-METHOXY-6-POLYPRENYL-1,4-BENZOQUINOL METHYLASE, MITOCHONDRIAL"/>
    <property type="match status" value="1"/>
</dbReference>
<keyword evidence="2" id="KW-0489">Methyltransferase</keyword>
<accession>A0A5B1M963</accession>
<dbReference type="CDD" id="cd02440">
    <property type="entry name" value="AdoMet_MTases"/>
    <property type="match status" value="1"/>
</dbReference>
<dbReference type="PANTHER" id="PTHR43591">
    <property type="entry name" value="METHYLTRANSFERASE"/>
    <property type="match status" value="1"/>
</dbReference>
<dbReference type="GO" id="GO:0008757">
    <property type="term" value="F:S-adenosylmethionine-dependent methyltransferase activity"/>
    <property type="evidence" value="ECO:0007669"/>
    <property type="project" value="InterPro"/>
</dbReference>
<dbReference type="InterPro" id="IPR029063">
    <property type="entry name" value="SAM-dependent_MTases_sf"/>
</dbReference>
<evidence type="ECO:0000313" key="2">
    <source>
        <dbReference type="EMBL" id="KAA1428230.1"/>
    </source>
</evidence>
<keyword evidence="2" id="KW-0808">Transferase</keyword>
<reference evidence="2 3" key="2">
    <citation type="submission" date="2019-09" db="EMBL/GenBank/DDBJ databases">
        <authorList>
            <person name="Jin C."/>
        </authorList>
    </citation>
    <scope>NUCLEOTIDE SEQUENCE [LARGE SCALE GENOMIC DNA]</scope>
    <source>
        <strain evidence="2 3">BN140041</strain>
    </source>
</reference>
<dbReference type="RefSeq" id="WP_149749168.1">
    <property type="nucleotide sequence ID" value="NZ_VUJW01000002.1"/>
</dbReference>
<protein>
    <submittedName>
        <fullName evidence="2">Class I SAM-dependent methyltransferase</fullName>
    </submittedName>
</protein>
<reference evidence="2 3" key="1">
    <citation type="submission" date="2019-09" db="EMBL/GenBank/DDBJ databases">
        <title>Nocardioides panacisoli sp. nov., isolated from the soil of a ginseng field.</title>
        <authorList>
            <person name="Cho C."/>
        </authorList>
    </citation>
    <scope>NUCLEOTIDE SEQUENCE [LARGE SCALE GENOMIC DNA]</scope>
    <source>
        <strain evidence="2 3">BN140041</strain>
    </source>
</reference>
<proteinExistence type="predicted"/>
<gene>
    <name evidence="2" type="ORF">F0U47_04595</name>
</gene>
<dbReference type="EMBL" id="VUJW01000002">
    <property type="protein sequence ID" value="KAA1428230.1"/>
    <property type="molecule type" value="Genomic_DNA"/>
</dbReference>